<evidence type="ECO:0008006" key="3">
    <source>
        <dbReference type="Google" id="ProtNLM"/>
    </source>
</evidence>
<gene>
    <name evidence="1" type="ORF">WH47_02418</name>
</gene>
<reference evidence="1 2" key="1">
    <citation type="submission" date="2015-07" db="EMBL/GenBank/DDBJ databases">
        <title>The genome of Habropoda laboriosa.</title>
        <authorList>
            <person name="Pan H."/>
            <person name="Kapheim K."/>
        </authorList>
    </citation>
    <scope>NUCLEOTIDE SEQUENCE [LARGE SCALE GENOMIC DNA]</scope>
    <source>
        <strain evidence="1">0110345459</strain>
    </source>
</reference>
<dbReference type="AlphaFoldDB" id="A0A0L7RKP7"/>
<protein>
    <recommendedName>
        <fullName evidence="3">Histone-lysine N-methyltransferase SETMAR</fullName>
    </recommendedName>
</protein>
<name>A0A0L7RKP7_9HYME</name>
<proteinExistence type="predicted"/>
<accession>A0A0L7RKP7</accession>
<evidence type="ECO:0000313" key="1">
    <source>
        <dbReference type="EMBL" id="KOC71373.1"/>
    </source>
</evidence>
<keyword evidence="2" id="KW-1185">Reference proteome</keyword>
<evidence type="ECO:0000313" key="2">
    <source>
        <dbReference type="Proteomes" id="UP000053825"/>
    </source>
</evidence>
<organism evidence="1 2">
    <name type="scientific">Habropoda laboriosa</name>
    <dbReference type="NCBI Taxonomy" id="597456"/>
    <lineage>
        <taxon>Eukaryota</taxon>
        <taxon>Metazoa</taxon>
        <taxon>Ecdysozoa</taxon>
        <taxon>Arthropoda</taxon>
        <taxon>Hexapoda</taxon>
        <taxon>Insecta</taxon>
        <taxon>Pterygota</taxon>
        <taxon>Neoptera</taxon>
        <taxon>Endopterygota</taxon>
        <taxon>Hymenoptera</taxon>
        <taxon>Apocrita</taxon>
        <taxon>Aculeata</taxon>
        <taxon>Apoidea</taxon>
        <taxon>Anthophila</taxon>
        <taxon>Apidae</taxon>
        <taxon>Habropoda</taxon>
    </lineage>
</organism>
<dbReference type="Proteomes" id="UP000053825">
    <property type="component" value="Unassembled WGS sequence"/>
</dbReference>
<dbReference type="EMBL" id="KQ414568">
    <property type="protein sequence ID" value="KOC71373.1"/>
    <property type="molecule type" value="Genomic_DNA"/>
</dbReference>
<sequence length="55" mass="6304">MSPCDYRSFLSVSNFLANDAEIKATVNSFFASKTQGSYIKRWKKVIEKSGDYFVK</sequence>